<feature type="compositionally biased region" description="Low complexity" evidence="4">
    <location>
        <begin position="254"/>
        <end position="266"/>
    </location>
</feature>
<keyword evidence="2 3" id="KW-0808">Transferase</keyword>
<name>A0A420HZW0_9PEZI</name>
<evidence type="ECO:0000313" key="6">
    <source>
        <dbReference type="Proteomes" id="UP000286134"/>
    </source>
</evidence>
<dbReference type="GO" id="GO:0016020">
    <property type="term" value="C:membrane"/>
    <property type="evidence" value="ECO:0007669"/>
    <property type="project" value="TreeGrafter"/>
</dbReference>
<feature type="compositionally biased region" description="Basic residues" evidence="4">
    <location>
        <begin position="202"/>
        <end position="216"/>
    </location>
</feature>
<dbReference type="Pfam" id="PF01255">
    <property type="entry name" value="Prenyltransf"/>
    <property type="match status" value="2"/>
</dbReference>
<keyword evidence="6" id="KW-1185">Reference proteome</keyword>
<dbReference type="GO" id="GO:1904423">
    <property type="term" value="C:dehydrodolichyl diphosphate synthase complex"/>
    <property type="evidence" value="ECO:0007669"/>
    <property type="project" value="TreeGrafter"/>
</dbReference>
<dbReference type="GO" id="GO:0045547">
    <property type="term" value="F:ditrans,polycis-polyprenyl diphosphate synthase [(2E,6E)-farnesyl diphosphate specific] activity"/>
    <property type="evidence" value="ECO:0007669"/>
    <property type="project" value="TreeGrafter"/>
</dbReference>
<dbReference type="Proteomes" id="UP000286134">
    <property type="component" value="Unassembled WGS sequence"/>
</dbReference>
<comment type="similarity">
    <text evidence="1 3">Belongs to the UPP synthase family.</text>
</comment>
<dbReference type="EMBL" id="MCFK01002925">
    <property type="protein sequence ID" value="RKF62960.1"/>
    <property type="molecule type" value="Genomic_DNA"/>
</dbReference>
<organism evidence="5 6">
    <name type="scientific">Erysiphe neolycopersici</name>
    <dbReference type="NCBI Taxonomy" id="212602"/>
    <lineage>
        <taxon>Eukaryota</taxon>
        <taxon>Fungi</taxon>
        <taxon>Dikarya</taxon>
        <taxon>Ascomycota</taxon>
        <taxon>Pezizomycotina</taxon>
        <taxon>Leotiomycetes</taxon>
        <taxon>Erysiphales</taxon>
        <taxon>Erysiphaceae</taxon>
        <taxon>Erysiphe</taxon>
    </lineage>
</organism>
<sequence length="387" mass="44125">MSPAPLSQLRKWIVTSPPIEWGINQLRELVIGSISQGPIPQHIAFVMDGNRRFARMYQMETVEGHNLGFEALAKILEVCYRSGVKVVTVYAFSIENFNRSKYEVDALMEMAKIKLSQISQHGELLERYGACIRVLGQKKLLKPDVLQAIEEAVNLTKNNGDCSLNICFPYTSRDEMTTAIRSVVVDYSKPLSLQNRPFSQRRISHKIRSRNSHMHSNRSISPVNLNKSEVDYSEKTQVNLLPELESPTNESVCSSITPPEPETSSTDGSIYTPMTLPLDQESPIQDDKSFVFPDPETIDAEVLENHLFTAKDPPLALLIRTSGVKRLSDFMLWQCHENTSIVFLDCLWPDFDLWAFLPVLVEWQWKQKRPGKSASENSMNFFKRKNK</sequence>
<protein>
    <recommendedName>
        <fullName evidence="3">Alkyl transferase</fullName>
        <ecNumber evidence="3">2.5.1.-</ecNumber>
    </recommendedName>
</protein>
<evidence type="ECO:0000256" key="4">
    <source>
        <dbReference type="SAM" id="MobiDB-lite"/>
    </source>
</evidence>
<dbReference type="SUPFAM" id="SSF64005">
    <property type="entry name" value="Undecaprenyl diphosphate synthase"/>
    <property type="match status" value="2"/>
</dbReference>
<accession>A0A420HZW0</accession>
<gene>
    <name evidence="5" type="ORF">OnM2_029014</name>
</gene>
<dbReference type="Gene3D" id="3.40.1180.10">
    <property type="entry name" value="Decaprenyl diphosphate synthase-like"/>
    <property type="match status" value="1"/>
</dbReference>
<comment type="caution">
    <text evidence="5">The sequence shown here is derived from an EMBL/GenBank/DDBJ whole genome shotgun (WGS) entry which is preliminary data.</text>
</comment>
<dbReference type="CDD" id="cd00475">
    <property type="entry name" value="Cis_IPPS"/>
    <property type="match status" value="1"/>
</dbReference>
<dbReference type="AlphaFoldDB" id="A0A420HZW0"/>
<feature type="region of interest" description="Disordered" evidence="4">
    <location>
        <begin position="244"/>
        <end position="271"/>
    </location>
</feature>
<dbReference type="STRING" id="212602.A0A420HZW0"/>
<dbReference type="NCBIfam" id="TIGR00055">
    <property type="entry name" value="uppS"/>
    <property type="match status" value="1"/>
</dbReference>
<evidence type="ECO:0000256" key="1">
    <source>
        <dbReference type="ARBA" id="ARBA00005432"/>
    </source>
</evidence>
<dbReference type="GO" id="GO:0016094">
    <property type="term" value="P:polyprenol biosynthetic process"/>
    <property type="evidence" value="ECO:0007669"/>
    <property type="project" value="TreeGrafter"/>
</dbReference>
<dbReference type="InterPro" id="IPR036424">
    <property type="entry name" value="UPP_synth-like_sf"/>
</dbReference>
<dbReference type="GO" id="GO:0005811">
    <property type="term" value="C:lipid droplet"/>
    <property type="evidence" value="ECO:0007669"/>
    <property type="project" value="TreeGrafter"/>
</dbReference>
<dbReference type="OrthoDB" id="4173905at2759"/>
<dbReference type="EC" id="2.5.1.-" evidence="3"/>
<evidence type="ECO:0000256" key="3">
    <source>
        <dbReference type="RuleBase" id="RU363018"/>
    </source>
</evidence>
<evidence type="ECO:0000256" key="2">
    <source>
        <dbReference type="ARBA" id="ARBA00022679"/>
    </source>
</evidence>
<dbReference type="PANTHER" id="PTHR10291:SF43">
    <property type="entry name" value="DEHYDRODOLICHYL DIPHOSPHATE SYNTHASE COMPLEX SUBUNIT DHDDS"/>
    <property type="match status" value="1"/>
</dbReference>
<reference evidence="5 6" key="1">
    <citation type="journal article" date="2018" name="BMC Genomics">
        <title>Comparative genome analyses reveal sequence features reflecting distinct modes of host-adaptation between dicot and monocot powdery mildew.</title>
        <authorList>
            <person name="Wu Y."/>
            <person name="Ma X."/>
            <person name="Pan Z."/>
            <person name="Kale S.D."/>
            <person name="Song Y."/>
            <person name="King H."/>
            <person name="Zhang Q."/>
            <person name="Presley C."/>
            <person name="Deng X."/>
            <person name="Wei C.I."/>
            <person name="Xiao S."/>
        </authorList>
    </citation>
    <scope>NUCLEOTIDE SEQUENCE [LARGE SCALE GENOMIC DNA]</scope>
    <source>
        <strain evidence="5">UMSG2</strain>
    </source>
</reference>
<dbReference type="HAMAP" id="MF_01139">
    <property type="entry name" value="ISPT"/>
    <property type="match status" value="1"/>
</dbReference>
<dbReference type="InterPro" id="IPR001441">
    <property type="entry name" value="UPP_synth-like"/>
</dbReference>
<dbReference type="PANTHER" id="PTHR10291">
    <property type="entry name" value="DEHYDRODOLICHYL DIPHOSPHATE SYNTHASE FAMILY MEMBER"/>
    <property type="match status" value="1"/>
</dbReference>
<dbReference type="GO" id="GO:0005783">
    <property type="term" value="C:endoplasmic reticulum"/>
    <property type="evidence" value="ECO:0007669"/>
    <property type="project" value="TreeGrafter"/>
</dbReference>
<proteinExistence type="inferred from homology"/>
<feature type="region of interest" description="Disordered" evidence="4">
    <location>
        <begin position="198"/>
        <end position="222"/>
    </location>
</feature>
<evidence type="ECO:0000313" key="5">
    <source>
        <dbReference type="EMBL" id="RKF62960.1"/>
    </source>
</evidence>